<comment type="caution">
    <text evidence="7">The sequence shown here is derived from an EMBL/GenBank/DDBJ whole genome shotgun (WGS) entry which is preliminary data.</text>
</comment>
<reference evidence="7 8" key="1">
    <citation type="submission" date="2024-09" db="EMBL/GenBank/DDBJ databases">
        <authorList>
            <person name="Sun Q."/>
            <person name="Mori K."/>
        </authorList>
    </citation>
    <scope>NUCLEOTIDE SEQUENCE [LARGE SCALE GENOMIC DNA]</scope>
    <source>
        <strain evidence="7 8">JCM 11201</strain>
    </source>
</reference>
<dbReference type="RefSeq" id="WP_379952247.1">
    <property type="nucleotide sequence ID" value="NZ_JBHMAF010000196.1"/>
</dbReference>
<comment type="subcellular location">
    <subcellularLocation>
        <location evidence="1">Cell membrane</location>
        <topology evidence="1">Peripheral membrane protein</topology>
    </subcellularLocation>
</comment>
<evidence type="ECO:0000256" key="3">
    <source>
        <dbReference type="ARBA" id="ARBA00022448"/>
    </source>
</evidence>
<proteinExistence type="inferred from homology"/>
<dbReference type="SUPFAM" id="SSF52540">
    <property type="entry name" value="P-loop containing nucleoside triphosphate hydrolases"/>
    <property type="match status" value="1"/>
</dbReference>
<evidence type="ECO:0000256" key="5">
    <source>
        <dbReference type="ARBA" id="ARBA00022840"/>
    </source>
</evidence>
<accession>A0ABV5WP26</accession>
<dbReference type="InterPro" id="IPR050153">
    <property type="entry name" value="Metal_Ion_Import_ABC"/>
</dbReference>
<evidence type="ECO:0000256" key="2">
    <source>
        <dbReference type="ARBA" id="ARBA00005417"/>
    </source>
</evidence>
<keyword evidence="4" id="KW-0547">Nucleotide-binding</keyword>
<evidence type="ECO:0000313" key="8">
    <source>
        <dbReference type="Proteomes" id="UP001589609"/>
    </source>
</evidence>
<keyword evidence="8" id="KW-1185">Reference proteome</keyword>
<dbReference type="Gene3D" id="3.40.50.300">
    <property type="entry name" value="P-loop containing nucleotide triphosphate hydrolases"/>
    <property type="match status" value="1"/>
</dbReference>
<dbReference type="PROSITE" id="PS50893">
    <property type="entry name" value="ABC_TRANSPORTER_2"/>
    <property type="match status" value="1"/>
</dbReference>
<evidence type="ECO:0000256" key="4">
    <source>
        <dbReference type="ARBA" id="ARBA00022741"/>
    </source>
</evidence>
<evidence type="ECO:0000259" key="6">
    <source>
        <dbReference type="PROSITE" id="PS50893"/>
    </source>
</evidence>
<dbReference type="InterPro" id="IPR003439">
    <property type="entry name" value="ABC_transporter-like_ATP-bd"/>
</dbReference>
<dbReference type="PANTHER" id="PTHR42734">
    <property type="entry name" value="METAL TRANSPORT SYSTEM ATP-BINDING PROTEIN TM_0124-RELATED"/>
    <property type="match status" value="1"/>
</dbReference>
<dbReference type="GO" id="GO:0005524">
    <property type="term" value="F:ATP binding"/>
    <property type="evidence" value="ECO:0007669"/>
    <property type="project" value="UniProtKB-KW"/>
</dbReference>
<dbReference type="InterPro" id="IPR015856">
    <property type="entry name" value="ABC_transpr_CbiO/EcfA_su"/>
</dbReference>
<dbReference type="SMART" id="SM00382">
    <property type="entry name" value="AAA"/>
    <property type="match status" value="1"/>
</dbReference>
<dbReference type="InterPro" id="IPR027417">
    <property type="entry name" value="P-loop_NTPase"/>
</dbReference>
<dbReference type="InterPro" id="IPR017871">
    <property type="entry name" value="ABC_transporter-like_CS"/>
</dbReference>
<name>A0ABV5WP26_9BACI</name>
<evidence type="ECO:0000313" key="7">
    <source>
        <dbReference type="EMBL" id="MFB9762347.1"/>
    </source>
</evidence>
<dbReference type="PANTHER" id="PTHR42734:SF17">
    <property type="entry name" value="METAL TRANSPORT SYSTEM ATP-BINDING PROTEIN TM_0124-RELATED"/>
    <property type="match status" value="1"/>
</dbReference>
<feature type="domain" description="ABC transporter" evidence="6">
    <location>
        <begin position="3"/>
        <end position="242"/>
    </location>
</feature>
<sequence length="258" mass="28867">MVIDLQNISWVRQGKQILTDVSWQVNRGENWCLVGLNGSGKTTLLNILTGYIWPSTGSVTVLGQRYGTVKLPEFRKRIGLVSSSLQQRFYGHETAEEVVMSGKFATIGLYDGVEADDEQRARELLVLFGCEKLTGRQYHTFSQGEQQKVLIARALMASPDILILDEPCTGLDLLAREQVLAMISDIASKPDAPTLIYVTHHIEEIVPCFTHTLLLKEGTIFETGATEQVLHAEALSRFFGVPVEVHERENRKWIVANL</sequence>
<dbReference type="CDD" id="cd03225">
    <property type="entry name" value="ABC_cobalt_CbiO_domain1"/>
    <property type="match status" value="1"/>
</dbReference>
<evidence type="ECO:0000256" key="1">
    <source>
        <dbReference type="ARBA" id="ARBA00004202"/>
    </source>
</evidence>
<organism evidence="7 8">
    <name type="scientific">Ectobacillus funiculus</name>
    <dbReference type="NCBI Taxonomy" id="137993"/>
    <lineage>
        <taxon>Bacteria</taxon>
        <taxon>Bacillati</taxon>
        <taxon>Bacillota</taxon>
        <taxon>Bacilli</taxon>
        <taxon>Bacillales</taxon>
        <taxon>Bacillaceae</taxon>
        <taxon>Ectobacillus</taxon>
    </lineage>
</organism>
<gene>
    <name evidence="7" type="ORF">ACFFMS_29410</name>
</gene>
<keyword evidence="3" id="KW-0813">Transport</keyword>
<keyword evidence="5 7" id="KW-0067">ATP-binding</keyword>
<dbReference type="EMBL" id="JBHMAF010000196">
    <property type="protein sequence ID" value="MFB9762347.1"/>
    <property type="molecule type" value="Genomic_DNA"/>
</dbReference>
<dbReference type="Pfam" id="PF00005">
    <property type="entry name" value="ABC_tran"/>
    <property type="match status" value="1"/>
</dbReference>
<dbReference type="PROSITE" id="PS00211">
    <property type="entry name" value="ABC_TRANSPORTER_1"/>
    <property type="match status" value="1"/>
</dbReference>
<comment type="similarity">
    <text evidence="2">Belongs to the ABC transporter superfamily.</text>
</comment>
<dbReference type="Proteomes" id="UP001589609">
    <property type="component" value="Unassembled WGS sequence"/>
</dbReference>
<dbReference type="InterPro" id="IPR003593">
    <property type="entry name" value="AAA+_ATPase"/>
</dbReference>
<protein>
    <submittedName>
        <fullName evidence="7">ABC transporter ATP-binding protein</fullName>
    </submittedName>
</protein>